<dbReference type="Gene3D" id="1.10.3210.10">
    <property type="entry name" value="Hypothetical protein af1432"/>
    <property type="match status" value="1"/>
</dbReference>
<dbReference type="PANTHER" id="PTHR33525">
    <property type="match status" value="1"/>
</dbReference>
<dbReference type="AlphaFoldDB" id="A0A5C6BDU7"/>
<keyword evidence="3" id="KW-1185">Reference proteome</keyword>
<proteinExistence type="predicted"/>
<dbReference type="OrthoDB" id="243535at2"/>
<gene>
    <name evidence="2" type="ORF">CA54_48830</name>
</gene>
<accession>A0A5C6BDU7</accession>
<dbReference type="Proteomes" id="UP000320735">
    <property type="component" value="Unassembled WGS sequence"/>
</dbReference>
<dbReference type="InterPro" id="IPR052340">
    <property type="entry name" value="RNase_Y/CdgJ"/>
</dbReference>
<feature type="domain" description="HDOD" evidence="1">
    <location>
        <begin position="22"/>
        <end position="215"/>
    </location>
</feature>
<dbReference type="InterPro" id="IPR013976">
    <property type="entry name" value="HDOD"/>
</dbReference>
<reference evidence="2 3" key="1">
    <citation type="submission" date="2019-02" db="EMBL/GenBank/DDBJ databases">
        <title>Deep-cultivation of Planctomycetes and their phenomic and genomic characterization uncovers novel biology.</title>
        <authorList>
            <person name="Wiegand S."/>
            <person name="Jogler M."/>
            <person name="Boedeker C."/>
            <person name="Pinto D."/>
            <person name="Vollmers J."/>
            <person name="Rivas-Marin E."/>
            <person name="Kohn T."/>
            <person name="Peeters S.H."/>
            <person name="Heuer A."/>
            <person name="Rast P."/>
            <person name="Oberbeckmann S."/>
            <person name="Bunk B."/>
            <person name="Jeske O."/>
            <person name="Meyerdierks A."/>
            <person name="Storesund J.E."/>
            <person name="Kallscheuer N."/>
            <person name="Luecker S."/>
            <person name="Lage O.M."/>
            <person name="Pohl T."/>
            <person name="Merkel B.J."/>
            <person name="Hornburger P."/>
            <person name="Mueller R.-W."/>
            <person name="Bruemmer F."/>
            <person name="Labrenz M."/>
            <person name="Spormann A.M."/>
            <person name="Op Den Camp H."/>
            <person name="Overmann J."/>
            <person name="Amann R."/>
            <person name="Jetten M.S.M."/>
            <person name="Mascher T."/>
            <person name="Medema M.H."/>
            <person name="Devos D.P."/>
            <person name="Kaster A.-K."/>
            <person name="Ovreas L."/>
            <person name="Rohde M."/>
            <person name="Galperin M.Y."/>
            <person name="Jogler C."/>
        </authorList>
    </citation>
    <scope>NUCLEOTIDE SEQUENCE [LARGE SCALE GENOMIC DNA]</scope>
    <source>
        <strain evidence="2 3">CA54</strain>
    </source>
</reference>
<evidence type="ECO:0000313" key="2">
    <source>
        <dbReference type="EMBL" id="TWU09641.1"/>
    </source>
</evidence>
<evidence type="ECO:0000259" key="1">
    <source>
        <dbReference type="PROSITE" id="PS51833"/>
    </source>
</evidence>
<organism evidence="2 3">
    <name type="scientific">Symmachiella macrocystis</name>
    <dbReference type="NCBI Taxonomy" id="2527985"/>
    <lineage>
        <taxon>Bacteria</taxon>
        <taxon>Pseudomonadati</taxon>
        <taxon>Planctomycetota</taxon>
        <taxon>Planctomycetia</taxon>
        <taxon>Planctomycetales</taxon>
        <taxon>Planctomycetaceae</taxon>
        <taxon>Symmachiella</taxon>
    </lineage>
</organism>
<protein>
    <submittedName>
        <fullName evidence="2">HDOD domain protein</fullName>
    </submittedName>
</protein>
<sequence length="443" mass="49605">MSDNTHHDRQAIDSVLDRVNELHSLPQVAISILNLTRDIDYDVREVVACLENDPGLAAKILRTINSSRYGLRREVTNLRQAVALLGQRSLRLVAMTFSLVDGLSRGSASQLCQEYWRRSISMATLSSRLAKRTELLDHNDAYSGGLLADLGVLVLAQVKQDEYVNMALEIPHGPELLRAEQDKYGFTHAQLGAQLLTRWGFPESLVQSTQNHHDDIDNDNKLQLVTHAGCLMAEVLWTPDSPQFPAARKLLEERFNLTTDDIIDLVVGTKADVEFNAGLFGVTIEGEIDVEAIRQRAATKRAEVFAESAAELARQATQDEQEIIAVASATEKRHLGTMVIKLYRDSDPMRTGIICEFENISPSHIELRLPLPVSMFEQVKVHLHNEVQAFNSVLRGTVRETFDDDNVFSRLDIELHNRISSFDLTALENAGLRDKPVKGPVWI</sequence>
<dbReference type="Pfam" id="PF08668">
    <property type="entry name" value="HDOD"/>
    <property type="match status" value="1"/>
</dbReference>
<dbReference type="RefSeq" id="WP_146373312.1">
    <property type="nucleotide sequence ID" value="NZ_SJPP01000002.1"/>
</dbReference>
<dbReference type="PROSITE" id="PS51833">
    <property type="entry name" value="HDOD"/>
    <property type="match status" value="1"/>
</dbReference>
<dbReference type="SUPFAM" id="SSF109604">
    <property type="entry name" value="HD-domain/PDEase-like"/>
    <property type="match status" value="1"/>
</dbReference>
<name>A0A5C6BDU7_9PLAN</name>
<dbReference type="EMBL" id="SJPP01000002">
    <property type="protein sequence ID" value="TWU09641.1"/>
    <property type="molecule type" value="Genomic_DNA"/>
</dbReference>
<comment type="caution">
    <text evidence="2">The sequence shown here is derived from an EMBL/GenBank/DDBJ whole genome shotgun (WGS) entry which is preliminary data.</text>
</comment>
<evidence type="ECO:0000313" key="3">
    <source>
        <dbReference type="Proteomes" id="UP000320735"/>
    </source>
</evidence>
<dbReference type="PANTHER" id="PTHR33525:SF4">
    <property type="entry name" value="CYCLIC DI-GMP PHOSPHODIESTERASE CDGJ"/>
    <property type="match status" value="1"/>
</dbReference>